<feature type="compositionally biased region" description="Basic and acidic residues" evidence="10">
    <location>
        <begin position="668"/>
        <end position="724"/>
    </location>
</feature>
<feature type="transmembrane region" description="Helical" evidence="11">
    <location>
        <begin position="117"/>
        <end position="140"/>
    </location>
</feature>
<evidence type="ECO:0000313" key="12">
    <source>
        <dbReference type="EMBL" id="KAK6330751.1"/>
    </source>
</evidence>
<keyword evidence="13" id="KW-1185">Reference proteome</keyword>
<evidence type="ECO:0000256" key="11">
    <source>
        <dbReference type="SAM" id="Phobius"/>
    </source>
</evidence>
<feature type="transmembrane region" description="Helical" evidence="11">
    <location>
        <begin position="298"/>
        <end position="318"/>
    </location>
</feature>
<evidence type="ECO:0000256" key="8">
    <source>
        <dbReference type="ARBA" id="ARBA00023170"/>
    </source>
</evidence>
<keyword evidence="6" id="KW-0297">G-protein coupled receptor</keyword>
<comment type="subcellular location">
    <subcellularLocation>
        <location evidence="1">Membrane</location>
        <topology evidence="1">Multi-pass membrane protein</topology>
    </subcellularLocation>
</comment>
<evidence type="ECO:0000256" key="10">
    <source>
        <dbReference type="SAM" id="MobiDB-lite"/>
    </source>
</evidence>
<dbReference type="GO" id="GO:0005886">
    <property type="term" value="C:plasma membrane"/>
    <property type="evidence" value="ECO:0007669"/>
    <property type="project" value="TreeGrafter"/>
</dbReference>
<feature type="region of interest" description="Disordered" evidence="10">
    <location>
        <begin position="668"/>
        <end position="733"/>
    </location>
</feature>
<protein>
    <submittedName>
        <fullName evidence="12">A-factor receptor</fullName>
    </submittedName>
</protein>
<organism evidence="12 13">
    <name type="scientific">Orbilia javanica</name>
    <dbReference type="NCBI Taxonomy" id="47235"/>
    <lineage>
        <taxon>Eukaryota</taxon>
        <taxon>Fungi</taxon>
        <taxon>Dikarya</taxon>
        <taxon>Ascomycota</taxon>
        <taxon>Pezizomycotina</taxon>
        <taxon>Orbiliomycetes</taxon>
        <taxon>Orbiliales</taxon>
        <taxon>Orbiliaceae</taxon>
        <taxon>Orbilia</taxon>
    </lineage>
</organism>
<dbReference type="PRINTS" id="PR00899">
    <property type="entry name" value="GPCRSTE3"/>
</dbReference>
<dbReference type="InterPro" id="IPR001499">
    <property type="entry name" value="GPCR_STE3"/>
</dbReference>
<evidence type="ECO:0000256" key="9">
    <source>
        <dbReference type="ARBA" id="ARBA00023224"/>
    </source>
</evidence>
<keyword evidence="7 11" id="KW-0472">Membrane</keyword>
<dbReference type="PANTHER" id="PTHR28097:SF1">
    <property type="entry name" value="PHEROMONE A FACTOR RECEPTOR"/>
    <property type="match status" value="1"/>
</dbReference>
<keyword evidence="9" id="KW-0807">Transducer</keyword>
<comment type="caution">
    <text evidence="12">The sequence shown here is derived from an EMBL/GenBank/DDBJ whole genome shotgun (WGS) entry which is preliminary data.</text>
</comment>
<feature type="transmembrane region" description="Helical" evidence="11">
    <location>
        <begin position="244"/>
        <end position="270"/>
    </location>
</feature>
<dbReference type="GO" id="GO:0000750">
    <property type="term" value="P:pheromone-dependent signal transduction involved in conjugation with cellular fusion"/>
    <property type="evidence" value="ECO:0007669"/>
    <property type="project" value="TreeGrafter"/>
</dbReference>
<evidence type="ECO:0000256" key="1">
    <source>
        <dbReference type="ARBA" id="ARBA00004141"/>
    </source>
</evidence>
<feature type="transmembrane region" description="Helical" evidence="11">
    <location>
        <begin position="204"/>
        <end position="224"/>
    </location>
</feature>
<dbReference type="Proteomes" id="UP001313282">
    <property type="component" value="Unassembled WGS sequence"/>
</dbReference>
<dbReference type="CDD" id="cd14966">
    <property type="entry name" value="7tmD_STE3"/>
    <property type="match status" value="1"/>
</dbReference>
<dbReference type="EMBL" id="JAVHNR010000011">
    <property type="protein sequence ID" value="KAK6330751.1"/>
    <property type="molecule type" value="Genomic_DNA"/>
</dbReference>
<comment type="similarity">
    <text evidence="2">Belongs to the G-protein coupled receptor 4 family.</text>
</comment>
<feature type="transmembrane region" description="Helical" evidence="11">
    <location>
        <begin position="92"/>
        <end position="110"/>
    </location>
</feature>
<evidence type="ECO:0000256" key="5">
    <source>
        <dbReference type="ARBA" id="ARBA00022989"/>
    </source>
</evidence>
<feature type="region of interest" description="Disordered" evidence="10">
    <location>
        <begin position="476"/>
        <end position="496"/>
    </location>
</feature>
<evidence type="ECO:0000256" key="7">
    <source>
        <dbReference type="ARBA" id="ARBA00023136"/>
    </source>
</evidence>
<evidence type="ECO:0000256" key="3">
    <source>
        <dbReference type="ARBA" id="ARBA00022507"/>
    </source>
</evidence>
<dbReference type="PANTHER" id="PTHR28097">
    <property type="entry name" value="PHEROMONE A FACTOR RECEPTOR"/>
    <property type="match status" value="1"/>
</dbReference>
<dbReference type="GO" id="GO:0004932">
    <property type="term" value="F:mating-type factor pheromone receptor activity"/>
    <property type="evidence" value="ECO:0007669"/>
    <property type="project" value="InterPro"/>
</dbReference>
<dbReference type="AlphaFoldDB" id="A0AAN8RAG6"/>
<feature type="compositionally biased region" description="Polar residues" evidence="10">
    <location>
        <begin position="481"/>
        <end position="491"/>
    </location>
</feature>
<sequence length="733" mass="83985">MPRLLVLTLPRLLDTICELFESHLFHISIIIFTIIAQVLIALWSSHNIEASPSSTSDQLSDQLSKQLALVILKSDTYLTINLDEKMSAEYGFFVFCSITAVIGLVVPLIWQIRRENVAAALLCFWLQTDLLLCLIDAIIWPTWNSVITGWQGRGYCDFVTKWKLAAEFGAINSAVMCIMLTICRLFWGLSMYRETKKMKRHRMMYEWGLVGLFPILLAGLHYVVQPSRYYLTPVFGCHPSIDNSWLSLIILGWPLIFSTAALIFTGVAFYKINKHLAERTVLDIFRSDSSLDTSFQRLYLIGALFTLIYYPTNIYGFVQFCLSPMLPYDWAAVHADWWDTIYKFPDNPHFQYQRWIKVVASWILGIVFGFGPEAEKIYWDICCLFHTQREVQQCVWAYKRFKQKVKLVWIPKITPKWLAKWQEERRKSRESQQLQASQLALGGHASRPVKRGLIATWLRWCRDKMFGARRRGAIRLEGDSDPSSQGQTTKVGTLGTGGIAGRINEKAIVQQDHSPFRVRIRNLVNLVGYPKISISWMHGPVTRYNKPPPDLYRIPTLQPCGGFFETFDATSLEGIAQQAALQAASDLQLRNHKGRYSISEGSTVLAPGATCCGCCGGKHKLGSTDGGSGKDIPMERTQLKPYVIVPPSRPLGDVIRYAKDKRQAVEDEQLRKLREDPLGEKAEEEERLRRLREDPLGEKAEEEERLRREREGPPKEDEKPPEPPKKKKWWGMW</sequence>
<keyword evidence="3" id="KW-0589">Pheromone response</keyword>
<evidence type="ECO:0000256" key="4">
    <source>
        <dbReference type="ARBA" id="ARBA00022692"/>
    </source>
</evidence>
<keyword evidence="8 12" id="KW-0675">Receptor</keyword>
<feature type="transmembrane region" description="Helical" evidence="11">
    <location>
        <begin position="170"/>
        <end position="192"/>
    </location>
</feature>
<dbReference type="Pfam" id="PF02076">
    <property type="entry name" value="STE3"/>
    <property type="match status" value="1"/>
</dbReference>
<evidence type="ECO:0000256" key="2">
    <source>
        <dbReference type="ARBA" id="ARBA00011085"/>
    </source>
</evidence>
<reference evidence="12 13" key="1">
    <citation type="submission" date="2019-10" db="EMBL/GenBank/DDBJ databases">
        <authorList>
            <person name="Palmer J.M."/>
        </authorList>
    </citation>
    <scope>NUCLEOTIDE SEQUENCE [LARGE SCALE GENOMIC DNA]</scope>
    <source>
        <strain evidence="12 13">TWF718</strain>
    </source>
</reference>
<feature type="transmembrane region" description="Helical" evidence="11">
    <location>
        <begin position="23"/>
        <end position="43"/>
    </location>
</feature>
<proteinExistence type="inferred from homology"/>
<gene>
    <name evidence="12" type="primary">STE3</name>
    <name evidence="12" type="ORF">TWF718_002952</name>
</gene>
<accession>A0AAN8RAG6</accession>
<keyword evidence="5 11" id="KW-1133">Transmembrane helix</keyword>
<name>A0AAN8RAG6_9PEZI</name>
<evidence type="ECO:0000313" key="13">
    <source>
        <dbReference type="Proteomes" id="UP001313282"/>
    </source>
</evidence>
<evidence type="ECO:0000256" key="6">
    <source>
        <dbReference type="ARBA" id="ARBA00023040"/>
    </source>
</evidence>
<keyword evidence="4 11" id="KW-0812">Transmembrane</keyword>